<feature type="domain" description="Carbohydrate kinase PfkB" evidence="7">
    <location>
        <begin position="11"/>
        <end position="302"/>
    </location>
</feature>
<dbReference type="GO" id="GO:0016301">
    <property type="term" value="F:kinase activity"/>
    <property type="evidence" value="ECO:0007669"/>
    <property type="project" value="UniProtKB-KW"/>
</dbReference>
<evidence type="ECO:0000256" key="1">
    <source>
        <dbReference type="ARBA" id="ARBA00010688"/>
    </source>
</evidence>
<organism evidence="8 9">
    <name type="scientific">Sinomonas halotolerans</name>
    <dbReference type="NCBI Taxonomy" id="1644133"/>
    <lineage>
        <taxon>Bacteria</taxon>
        <taxon>Bacillati</taxon>
        <taxon>Actinomycetota</taxon>
        <taxon>Actinomycetes</taxon>
        <taxon>Micrococcales</taxon>
        <taxon>Micrococcaceae</taxon>
        <taxon>Sinomonas</taxon>
    </lineage>
</organism>
<dbReference type="InterPro" id="IPR029056">
    <property type="entry name" value="Ribokinase-like"/>
</dbReference>
<evidence type="ECO:0000256" key="5">
    <source>
        <dbReference type="ARBA" id="ARBA00022840"/>
    </source>
</evidence>
<dbReference type="Pfam" id="PF00294">
    <property type="entry name" value="PfkB"/>
    <property type="match status" value="1"/>
</dbReference>
<dbReference type="PANTHER" id="PTHR43085:SF1">
    <property type="entry name" value="PSEUDOURIDINE KINASE-RELATED"/>
    <property type="match status" value="1"/>
</dbReference>
<reference evidence="8 9" key="1">
    <citation type="submission" date="2024-05" db="EMBL/GenBank/DDBJ databases">
        <title>Sinomonas sp. nov., isolated from a waste landfill.</title>
        <authorList>
            <person name="Zhao Y."/>
        </authorList>
    </citation>
    <scope>NUCLEOTIDE SEQUENCE [LARGE SCALE GENOMIC DNA]</scope>
    <source>
        <strain evidence="8 9">CCTCC AB2014300</strain>
    </source>
</reference>
<dbReference type="InterPro" id="IPR002173">
    <property type="entry name" value="Carboh/pur_kinase_PfkB_CS"/>
</dbReference>
<evidence type="ECO:0000256" key="2">
    <source>
        <dbReference type="ARBA" id="ARBA00022679"/>
    </source>
</evidence>
<gene>
    <name evidence="8" type="ORF">ABCQ75_04160</name>
</gene>
<evidence type="ECO:0000313" key="8">
    <source>
        <dbReference type="EMBL" id="MEN2743730.1"/>
    </source>
</evidence>
<keyword evidence="3" id="KW-0547">Nucleotide-binding</keyword>
<keyword evidence="9" id="KW-1185">Reference proteome</keyword>
<protein>
    <submittedName>
        <fullName evidence="8">Carbohydrate kinase</fullName>
        <ecNumber evidence="8">2.7.1.-</ecNumber>
    </submittedName>
</protein>
<dbReference type="InterPro" id="IPR050306">
    <property type="entry name" value="PfkB_Carbo_kinase"/>
</dbReference>
<dbReference type="EMBL" id="JBDFRB010000003">
    <property type="protein sequence ID" value="MEN2743730.1"/>
    <property type="molecule type" value="Genomic_DNA"/>
</dbReference>
<comment type="caution">
    <text evidence="8">The sequence shown here is derived from an EMBL/GenBank/DDBJ whole genome shotgun (WGS) entry which is preliminary data.</text>
</comment>
<dbReference type="PROSITE" id="PS00584">
    <property type="entry name" value="PFKB_KINASES_2"/>
    <property type="match status" value="1"/>
</dbReference>
<dbReference type="CDD" id="cd01167">
    <property type="entry name" value="bac_FRK"/>
    <property type="match status" value="1"/>
</dbReference>
<keyword evidence="5" id="KW-0067">ATP-binding</keyword>
<feature type="compositionally biased region" description="Low complexity" evidence="6">
    <location>
        <begin position="307"/>
        <end position="327"/>
    </location>
</feature>
<evidence type="ECO:0000256" key="6">
    <source>
        <dbReference type="SAM" id="MobiDB-lite"/>
    </source>
</evidence>
<evidence type="ECO:0000313" key="9">
    <source>
        <dbReference type="Proteomes" id="UP001422074"/>
    </source>
</evidence>
<evidence type="ECO:0000256" key="3">
    <source>
        <dbReference type="ARBA" id="ARBA00022741"/>
    </source>
</evidence>
<keyword evidence="2 8" id="KW-0808">Transferase</keyword>
<dbReference type="PANTHER" id="PTHR43085">
    <property type="entry name" value="HEXOKINASE FAMILY MEMBER"/>
    <property type="match status" value="1"/>
</dbReference>
<evidence type="ECO:0000259" key="7">
    <source>
        <dbReference type="Pfam" id="PF00294"/>
    </source>
</evidence>
<dbReference type="SUPFAM" id="SSF53613">
    <property type="entry name" value="Ribokinase-like"/>
    <property type="match status" value="1"/>
</dbReference>
<dbReference type="RefSeq" id="WP_345883259.1">
    <property type="nucleotide sequence ID" value="NZ_JBDFRB010000003.1"/>
</dbReference>
<accession>A0ABU9WX31</accession>
<keyword evidence="4 8" id="KW-0418">Kinase</keyword>
<sequence length="327" mass="34405">MLTVIGEGLIDVVRRPSGTESHPGGSPLNVAVGLARLDHPVQFIGRYGDDPHGRMLTQHLKGSGVLVPLPPDATPTSVATAELDHRGAATYHFELDWHLPDLRGSLETLLKATTLLHTGSIATVLEPGADQVLTAVEHARPRATIGFDPNCRPTITSDPEAVRGRVERFVALADVVKASDEDLAWLYPGVDPLDSARRWLRLGAPEGPAVVVVTRGADGPWAACADGETHVLPPRVRVADTVGAGDSFMAALLSAVVDRELDGAQRRPELRRLSVEELARILDYAARAAAVTVSRPGANPPNRAEIRAGARPASSAGSPASPAGGDS</sequence>
<evidence type="ECO:0000256" key="4">
    <source>
        <dbReference type="ARBA" id="ARBA00022777"/>
    </source>
</evidence>
<dbReference type="EC" id="2.7.1.-" evidence="8"/>
<name>A0ABU9WX31_9MICC</name>
<dbReference type="Gene3D" id="3.40.1190.20">
    <property type="match status" value="1"/>
</dbReference>
<dbReference type="InterPro" id="IPR011611">
    <property type="entry name" value="PfkB_dom"/>
</dbReference>
<proteinExistence type="inferred from homology"/>
<dbReference type="Proteomes" id="UP001422074">
    <property type="component" value="Unassembled WGS sequence"/>
</dbReference>
<feature type="region of interest" description="Disordered" evidence="6">
    <location>
        <begin position="294"/>
        <end position="327"/>
    </location>
</feature>
<comment type="similarity">
    <text evidence="1">Belongs to the carbohydrate kinase PfkB family.</text>
</comment>